<name>A0A381U5C9_9ZZZZ</name>
<feature type="region of interest" description="Disordered" evidence="1">
    <location>
        <begin position="116"/>
        <end position="135"/>
    </location>
</feature>
<sequence>MKNPRKYSHPVGMAILDHLEDIPLSANELAERIDFPREKIYYHIKKLEKMNLIYVAKTEIINGITKKSFLKTIMDDNDSDFSNIGTDLDENEVELNSEFSSMGNDPPVQKEEIDSKSDIINNDENVESDLPGDDDLIEEFPHESHDISVENDQDSAEDDIIVSDEGVEEDVLREDSDQIDEYPEKDKDSTQENEKNDLEGNIPVDSPIELEQVDDNDSDQSESEDQESSQLAEQENEGIVSEGSASVQPENVDQPTEPELNKVDNASVVDEKVETHSKDSVLGKLLLGEKLPDKVKSEEIQYEDTAEKDELSNIIVIENIEYLIPQADQSLSGIDYIIRSAQRKDGKSITLDDKELLRHHFETERIEKSEGEIEILHESIESEVHDVKQTEKSSKPKTGSWGLYLTRRLGGYYNSVTFSQIDNNIKYLRGTISRQGIKVHDQEVFSVPFKDNGETISDLPSLIIHIYTKRIKKQKWGKYYLAYYTNKYPVEIDPLKTPDIKGKELKSFIMTGMANRLSLDPEKSIMNWVKNSRASGDPQNNYIVSVGDKEIIQRDYEKLIENKIQPRFTTTIAKIQYDLFRYNYPNEKGDVILITFGLSKTYITVVNHWEIKDSRTSVVSANDFVPLVKSAGEEELILEKEKNGNNKPWSRIDLKSQFEAIDIRNNNKHVAIWEKLVSEIYVTLKYFKQQSHYISDEIFISGSGSLINNIEDCLSEDLGKNVTKLVFPETVKYDENIDLNRDEDFSINIGLLLDPKDHLNLLPQEQRNNAKFIYPLNVTKIVGALLITLGSFFTFNNYLDLQEKKGQLLESRNELDVISQQNTFYYGIAYQLAISDLIIGTKDHDFFASTSVLNNLKFLSSSLPENILLDQCIFTRGDDGENPLMTIKGKISAPGSETNMALNSLLYTLRDSKSLKQVSLRDQKTAENGILLFTLDLTL</sequence>
<gene>
    <name evidence="2" type="ORF">METZ01_LOCUS76306</name>
</gene>
<protein>
    <recommendedName>
        <fullName evidence="3">HTH arsR-type domain-containing protein</fullName>
    </recommendedName>
</protein>
<dbReference type="CDD" id="cd00090">
    <property type="entry name" value="HTH_ARSR"/>
    <property type="match status" value="1"/>
</dbReference>
<feature type="compositionally biased region" description="Acidic residues" evidence="1">
    <location>
        <begin position="163"/>
        <end position="181"/>
    </location>
</feature>
<reference evidence="2" key="1">
    <citation type="submission" date="2018-05" db="EMBL/GenBank/DDBJ databases">
        <authorList>
            <person name="Lanie J.A."/>
            <person name="Ng W.-L."/>
            <person name="Kazmierczak K.M."/>
            <person name="Andrzejewski T.M."/>
            <person name="Davidsen T.M."/>
            <person name="Wayne K.J."/>
            <person name="Tettelin H."/>
            <person name="Glass J.I."/>
            <person name="Rusch D."/>
            <person name="Podicherti R."/>
            <person name="Tsui H.-C.T."/>
            <person name="Winkler M.E."/>
        </authorList>
    </citation>
    <scope>NUCLEOTIDE SEQUENCE</scope>
</reference>
<feature type="compositionally biased region" description="Polar residues" evidence="1">
    <location>
        <begin position="243"/>
        <end position="254"/>
    </location>
</feature>
<dbReference type="Gene3D" id="1.10.10.10">
    <property type="entry name" value="Winged helix-like DNA-binding domain superfamily/Winged helix DNA-binding domain"/>
    <property type="match status" value="1"/>
</dbReference>
<evidence type="ECO:0000256" key="1">
    <source>
        <dbReference type="SAM" id="MobiDB-lite"/>
    </source>
</evidence>
<evidence type="ECO:0000313" key="2">
    <source>
        <dbReference type="EMBL" id="SVA23452.1"/>
    </source>
</evidence>
<dbReference type="EMBL" id="UINC01005772">
    <property type="protein sequence ID" value="SVA23452.1"/>
    <property type="molecule type" value="Genomic_DNA"/>
</dbReference>
<dbReference type="InterPro" id="IPR036390">
    <property type="entry name" value="WH_DNA-bd_sf"/>
</dbReference>
<feature type="region of interest" description="Disordered" evidence="1">
    <location>
        <begin position="163"/>
        <end position="274"/>
    </location>
</feature>
<organism evidence="2">
    <name type="scientific">marine metagenome</name>
    <dbReference type="NCBI Taxonomy" id="408172"/>
    <lineage>
        <taxon>unclassified sequences</taxon>
        <taxon>metagenomes</taxon>
        <taxon>ecological metagenomes</taxon>
    </lineage>
</organism>
<dbReference type="InterPro" id="IPR036388">
    <property type="entry name" value="WH-like_DNA-bd_sf"/>
</dbReference>
<dbReference type="AlphaFoldDB" id="A0A381U5C9"/>
<feature type="compositionally biased region" description="Acidic residues" evidence="1">
    <location>
        <begin position="211"/>
        <end position="227"/>
    </location>
</feature>
<dbReference type="Gene3D" id="3.30.420.40">
    <property type="match status" value="2"/>
</dbReference>
<dbReference type="InterPro" id="IPR011991">
    <property type="entry name" value="ArsR-like_HTH"/>
</dbReference>
<feature type="compositionally biased region" description="Acidic residues" evidence="1">
    <location>
        <begin position="124"/>
        <end position="135"/>
    </location>
</feature>
<proteinExistence type="predicted"/>
<dbReference type="Gene3D" id="3.30.1490.300">
    <property type="match status" value="1"/>
</dbReference>
<accession>A0A381U5C9</accession>
<dbReference type="SUPFAM" id="SSF46785">
    <property type="entry name" value="Winged helix' DNA-binding domain"/>
    <property type="match status" value="1"/>
</dbReference>
<feature type="compositionally biased region" description="Basic and acidic residues" evidence="1">
    <location>
        <begin position="182"/>
        <end position="198"/>
    </location>
</feature>
<dbReference type="Pfam" id="PF12840">
    <property type="entry name" value="HTH_20"/>
    <property type="match status" value="1"/>
</dbReference>
<evidence type="ECO:0008006" key="3">
    <source>
        <dbReference type="Google" id="ProtNLM"/>
    </source>
</evidence>